<keyword evidence="3" id="KW-1185">Reference proteome</keyword>
<dbReference type="Gene3D" id="3.50.50.60">
    <property type="entry name" value="FAD/NAD(P)-binding domain"/>
    <property type="match status" value="1"/>
</dbReference>
<dbReference type="SUPFAM" id="SSF51905">
    <property type="entry name" value="FAD/NAD(P)-binding domain"/>
    <property type="match status" value="1"/>
</dbReference>
<comment type="caution">
    <text evidence="2">The sequence shown here is derived from an EMBL/GenBank/DDBJ whole genome shotgun (WGS) entry which is preliminary data.</text>
</comment>
<evidence type="ECO:0000313" key="2">
    <source>
        <dbReference type="EMBL" id="MEY2183034.1"/>
    </source>
</evidence>
<evidence type="ECO:0000313" key="3">
    <source>
        <dbReference type="Proteomes" id="UP001562159"/>
    </source>
</evidence>
<dbReference type="InterPro" id="IPR036188">
    <property type="entry name" value="FAD/NAD-bd_sf"/>
</dbReference>
<organism evidence="2 3">
    <name type="scientific">Rhodanobacter humi</name>
    <dbReference type="NCBI Taxonomy" id="1888173"/>
    <lineage>
        <taxon>Bacteria</taxon>
        <taxon>Pseudomonadati</taxon>
        <taxon>Pseudomonadota</taxon>
        <taxon>Gammaproteobacteria</taxon>
        <taxon>Lysobacterales</taxon>
        <taxon>Rhodanobacteraceae</taxon>
        <taxon>Rhodanobacter</taxon>
    </lineage>
</organism>
<dbReference type="Proteomes" id="UP001562159">
    <property type="component" value="Unassembled WGS sequence"/>
</dbReference>
<dbReference type="Pfam" id="PF05199">
    <property type="entry name" value="GMC_oxred_C"/>
    <property type="match status" value="1"/>
</dbReference>
<feature type="domain" description="Glucose-methanol-choline oxidoreductase C-terminal" evidence="1">
    <location>
        <begin position="2"/>
        <end position="30"/>
    </location>
</feature>
<evidence type="ECO:0000259" key="1">
    <source>
        <dbReference type="Pfam" id="PF05199"/>
    </source>
</evidence>
<reference evidence="2 3" key="1">
    <citation type="submission" date="2024-07" db="EMBL/GenBank/DDBJ databases">
        <title>Molecular mechanisms and environmental adaptations of flagellar loss and biofilm growth of Rhodanobacter under environmental stress.</title>
        <authorList>
            <person name="Chen M."/>
        </authorList>
    </citation>
    <scope>NUCLEOTIDE SEQUENCE [LARGE SCALE GENOMIC DNA]</scope>
    <source>
        <strain evidence="2 3">RS22</strain>
    </source>
</reference>
<sequence>MHGMANLHVADGSVFPTGGWTFPTFTIVALSLRLADRLQALCAL</sequence>
<protein>
    <submittedName>
        <fullName evidence="2">GMC oxidoreductase</fullName>
    </submittedName>
</protein>
<name>A0ABV4ATZ3_9GAMM</name>
<proteinExistence type="predicted"/>
<dbReference type="InterPro" id="IPR007867">
    <property type="entry name" value="GMC_OxRtase_C"/>
</dbReference>
<accession>A0ABV4ATZ3</accession>
<dbReference type="EMBL" id="JBGBPY010000001">
    <property type="protein sequence ID" value="MEY2183034.1"/>
    <property type="molecule type" value="Genomic_DNA"/>
</dbReference>
<gene>
    <name evidence="2" type="ORF">AB7878_11450</name>
</gene>